<proteinExistence type="predicted"/>
<dbReference type="EMBL" id="SFCI01000680">
    <property type="protein sequence ID" value="TFY78443.1"/>
    <property type="molecule type" value="Genomic_DNA"/>
</dbReference>
<dbReference type="GO" id="GO:0005524">
    <property type="term" value="F:ATP binding"/>
    <property type="evidence" value="ECO:0007669"/>
    <property type="project" value="InterPro"/>
</dbReference>
<evidence type="ECO:0000313" key="2">
    <source>
        <dbReference type="EMBL" id="TFY78443.1"/>
    </source>
</evidence>
<dbReference type="PROSITE" id="PS50011">
    <property type="entry name" value="PROTEIN_KINASE_DOM"/>
    <property type="match status" value="1"/>
</dbReference>
<reference evidence="2 3" key="1">
    <citation type="submission" date="2019-02" db="EMBL/GenBank/DDBJ databases">
        <title>Genome sequencing of the rare red list fungi Hericium alpestre (H. flagellum).</title>
        <authorList>
            <person name="Buettner E."/>
            <person name="Kellner H."/>
        </authorList>
    </citation>
    <scope>NUCLEOTIDE SEQUENCE [LARGE SCALE GENOMIC DNA]</scope>
    <source>
        <strain evidence="2 3">DSM 108284</strain>
    </source>
</reference>
<dbReference type="Proteomes" id="UP000298061">
    <property type="component" value="Unassembled WGS sequence"/>
</dbReference>
<organism evidence="2 3">
    <name type="scientific">Hericium alpestre</name>
    <dbReference type="NCBI Taxonomy" id="135208"/>
    <lineage>
        <taxon>Eukaryota</taxon>
        <taxon>Fungi</taxon>
        <taxon>Dikarya</taxon>
        <taxon>Basidiomycota</taxon>
        <taxon>Agaricomycotina</taxon>
        <taxon>Agaricomycetes</taxon>
        <taxon>Russulales</taxon>
        <taxon>Hericiaceae</taxon>
        <taxon>Hericium</taxon>
    </lineage>
</organism>
<feature type="domain" description="Protein kinase" evidence="1">
    <location>
        <begin position="1"/>
        <end position="71"/>
    </location>
</feature>
<accession>A0A4Y9ZWL6</accession>
<keyword evidence="3" id="KW-1185">Reference proteome</keyword>
<dbReference type="InterPro" id="IPR000719">
    <property type="entry name" value="Prot_kinase_dom"/>
</dbReference>
<dbReference type="OrthoDB" id="427969at2759"/>
<evidence type="ECO:0000313" key="3">
    <source>
        <dbReference type="Proteomes" id="UP000298061"/>
    </source>
</evidence>
<sequence length="71" mass="8419">MFDLFDTVEKIHRAGIVHWDMEARNVLWDGKHFVIVDFDSAEVLPEGKPVSKSENVQDLAEIWENFIFNRW</sequence>
<name>A0A4Y9ZWL6_9AGAM</name>
<dbReference type="AlphaFoldDB" id="A0A4Y9ZWL6"/>
<dbReference type="InterPro" id="IPR011009">
    <property type="entry name" value="Kinase-like_dom_sf"/>
</dbReference>
<dbReference type="Gene3D" id="1.10.510.10">
    <property type="entry name" value="Transferase(Phosphotransferase) domain 1"/>
    <property type="match status" value="1"/>
</dbReference>
<protein>
    <recommendedName>
        <fullName evidence="1">Protein kinase domain-containing protein</fullName>
    </recommendedName>
</protein>
<gene>
    <name evidence="2" type="ORF">EWM64_g5569</name>
</gene>
<comment type="caution">
    <text evidence="2">The sequence shown here is derived from an EMBL/GenBank/DDBJ whole genome shotgun (WGS) entry which is preliminary data.</text>
</comment>
<evidence type="ECO:0000259" key="1">
    <source>
        <dbReference type="PROSITE" id="PS50011"/>
    </source>
</evidence>
<dbReference type="SUPFAM" id="SSF56112">
    <property type="entry name" value="Protein kinase-like (PK-like)"/>
    <property type="match status" value="1"/>
</dbReference>
<dbReference type="GO" id="GO:0004672">
    <property type="term" value="F:protein kinase activity"/>
    <property type="evidence" value="ECO:0007669"/>
    <property type="project" value="InterPro"/>
</dbReference>